<dbReference type="CDD" id="cd04301">
    <property type="entry name" value="NAT_SF"/>
    <property type="match status" value="1"/>
</dbReference>
<evidence type="ECO:0000313" key="6">
    <source>
        <dbReference type="Proteomes" id="UP000593758"/>
    </source>
</evidence>
<dbReference type="InterPro" id="IPR050832">
    <property type="entry name" value="Bact_Acetyltransf"/>
</dbReference>
<dbReference type="RefSeq" id="WP_193498975.1">
    <property type="nucleotide sequence ID" value="NZ_CP063169.1"/>
</dbReference>
<organism evidence="5 6">
    <name type="scientific">Ruania alkalisoli</name>
    <dbReference type="NCBI Taxonomy" id="2779775"/>
    <lineage>
        <taxon>Bacteria</taxon>
        <taxon>Bacillati</taxon>
        <taxon>Actinomycetota</taxon>
        <taxon>Actinomycetes</taxon>
        <taxon>Micrococcales</taxon>
        <taxon>Ruaniaceae</taxon>
        <taxon>Ruania</taxon>
    </lineage>
</organism>
<dbReference type="InterPro" id="IPR000182">
    <property type="entry name" value="GNAT_dom"/>
</dbReference>
<feature type="domain" description="N-acetyltransferase" evidence="4">
    <location>
        <begin position="6"/>
        <end position="165"/>
    </location>
</feature>
<dbReference type="Gene3D" id="3.40.630.30">
    <property type="match status" value="1"/>
</dbReference>
<evidence type="ECO:0000256" key="2">
    <source>
        <dbReference type="ARBA" id="ARBA00023315"/>
    </source>
</evidence>
<keyword evidence="1 5" id="KW-0808">Transferase</keyword>
<dbReference type="Proteomes" id="UP000593758">
    <property type="component" value="Chromosome"/>
</dbReference>
<dbReference type="Pfam" id="PF00583">
    <property type="entry name" value="Acetyltransf_1"/>
    <property type="match status" value="1"/>
</dbReference>
<gene>
    <name evidence="5" type="ORF">IM660_08970</name>
</gene>
<dbReference type="EMBL" id="CP063169">
    <property type="protein sequence ID" value="QOR72335.1"/>
    <property type="molecule type" value="Genomic_DNA"/>
</dbReference>
<reference evidence="5 6" key="1">
    <citation type="submission" date="2020-10" db="EMBL/GenBank/DDBJ databases">
        <title>Haloactinobacterium sp. RN3S43, a bacterium isolated from saline soil.</title>
        <authorList>
            <person name="Sun J.-Q."/>
        </authorList>
    </citation>
    <scope>NUCLEOTIDE SEQUENCE [LARGE SCALE GENOMIC DNA]</scope>
    <source>
        <strain evidence="5 6">RN3S43</strain>
    </source>
</reference>
<evidence type="ECO:0000259" key="4">
    <source>
        <dbReference type="PROSITE" id="PS51186"/>
    </source>
</evidence>
<dbReference type="PANTHER" id="PTHR43877:SF1">
    <property type="entry name" value="ACETYLTRANSFERASE"/>
    <property type="match status" value="1"/>
</dbReference>
<keyword evidence="6" id="KW-1185">Reference proteome</keyword>
<dbReference type="KEGG" id="halt:IM660_08970"/>
<accession>A0A7M1SXR2</accession>
<dbReference type="SUPFAM" id="SSF55729">
    <property type="entry name" value="Acyl-CoA N-acyltransferases (Nat)"/>
    <property type="match status" value="1"/>
</dbReference>
<sequence length="234" mass="25347">MSIGAVRARLADAGDLDSVLPVLCSARADSPLGPQFIAPEVAALDSQLAAWFEMPESRLVIAECDGATVGMALVQLVQPGLLCDVPYAQIEALYVDAEHRRRGVGRALLYQSAVEAARHGAERMITAPLTGARSEQRFLAGLGFLPAGARRVVETASVLRRLELSGTPSRERRPRGLEELIARRRRSRGLPETPARGMELTALLERSQAESRSRQVKRAVQTRRPDSSSTTAIS</sequence>
<proteinExistence type="predicted"/>
<protein>
    <submittedName>
        <fullName evidence="5">GNAT family N-acetyltransferase</fullName>
    </submittedName>
</protein>
<evidence type="ECO:0000256" key="1">
    <source>
        <dbReference type="ARBA" id="ARBA00022679"/>
    </source>
</evidence>
<name>A0A7M1SXR2_9MICO</name>
<evidence type="ECO:0000256" key="3">
    <source>
        <dbReference type="SAM" id="MobiDB-lite"/>
    </source>
</evidence>
<keyword evidence="2" id="KW-0012">Acyltransferase</keyword>
<dbReference type="PROSITE" id="PS51186">
    <property type="entry name" value="GNAT"/>
    <property type="match status" value="1"/>
</dbReference>
<dbReference type="GO" id="GO:0016747">
    <property type="term" value="F:acyltransferase activity, transferring groups other than amino-acyl groups"/>
    <property type="evidence" value="ECO:0007669"/>
    <property type="project" value="InterPro"/>
</dbReference>
<dbReference type="InterPro" id="IPR016181">
    <property type="entry name" value="Acyl_CoA_acyltransferase"/>
</dbReference>
<feature type="region of interest" description="Disordered" evidence="3">
    <location>
        <begin position="205"/>
        <end position="234"/>
    </location>
</feature>
<evidence type="ECO:0000313" key="5">
    <source>
        <dbReference type="EMBL" id="QOR72335.1"/>
    </source>
</evidence>
<dbReference type="AlphaFoldDB" id="A0A7M1SXR2"/>
<dbReference type="PANTHER" id="PTHR43877">
    <property type="entry name" value="AMINOALKYLPHOSPHONATE N-ACETYLTRANSFERASE-RELATED-RELATED"/>
    <property type="match status" value="1"/>
</dbReference>